<dbReference type="FunFam" id="1.20.1280.50:FF:000013">
    <property type="entry name" value="F-box/LRR-repeat protein 20 isoform X1"/>
    <property type="match status" value="1"/>
</dbReference>
<evidence type="ECO:0000256" key="2">
    <source>
        <dbReference type="ARBA" id="ARBA00022614"/>
    </source>
</evidence>
<keyword evidence="10" id="KW-1185">Reference proteome</keyword>
<evidence type="ECO:0000256" key="4">
    <source>
        <dbReference type="ARBA" id="ARBA00022737"/>
    </source>
</evidence>
<comment type="caution">
    <text evidence="9">The sequence shown here is derived from an EMBL/GenBank/DDBJ whole genome shotgun (WGS) entry which is preliminary data.</text>
</comment>
<dbReference type="InterPro" id="IPR006553">
    <property type="entry name" value="Leu-rich_rpt_Cys-con_subtyp"/>
</dbReference>
<dbReference type="Proteomes" id="UP000886611">
    <property type="component" value="Unassembled WGS sequence"/>
</dbReference>
<dbReference type="AlphaFoldDB" id="A0A8X7XDB1"/>
<dbReference type="InterPro" id="IPR032675">
    <property type="entry name" value="LRR_dom_sf"/>
</dbReference>
<evidence type="ECO:0000313" key="9">
    <source>
        <dbReference type="EMBL" id="KAG2465310.1"/>
    </source>
</evidence>
<dbReference type="Gene3D" id="1.25.40.10">
    <property type="entry name" value="Tetratricopeptide repeat domain"/>
    <property type="match status" value="2"/>
</dbReference>
<keyword evidence="3 7" id="KW-0732">Signal</keyword>
<evidence type="ECO:0000313" key="10">
    <source>
        <dbReference type="Proteomes" id="UP000886611"/>
    </source>
</evidence>
<accession>A0A8X7XDB1</accession>
<dbReference type="InterPro" id="IPR011990">
    <property type="entry name" value="TPR-like_helical_dom_sf"/>
</dbReference>
<keyword evidence="6" id="KW-0325">Glycoprotein</keyword>
<dbReference type="InterPro" id="IPR057207">
    <property type="entry name" value="FBXL15_LRR"/>
</dbReference>
<dbReference type="Pfam" id="PF25372">
    <property type="entry name" value="DUF7885"/>
    <property type="match status" value="1"/>
</dbReference>
<evidence type="ECO:0000256" key="5">
    <source>
        <dbReference type="ARBA" id="ARBA00022786"/>
    </source>
</evidence>
<keyword evidence="5" id="KW-0833">Ubl conjugation pathway</keyword>
<evidence type="ECO:0000259" key="8">
    <source>
        <dbReference type="PROSITE" id="PS50181"/>
    </source>
</evidence>
<keyword evidence="4" id="KW-0677">Repeat</keyword>
<dbReference type="InterPro" id="IPR001810">
    <property type="entry name" value="F-box_dom"/>
</dbReference>
<reference evidence="9 10" key="1">
    <citation type="journal article" date="2021" name="Cell">
        <title>Tracing the genetic footprints of vertebrate landing in non-teleost ray-finned fishes.</title>
        <authorList>
            <person name="Bi X."/>
            <person name="Wang K."/>
            <person name="Yang L."/>
            <person name="Pan H."/>
            <person name="Jiang H."/>
            <person name="Wei Q."/>
            <person name="Fang M."/>
            <person name="Yu H."/>
            <person name="Zhu C."/>
            <person name="Cai Y."/>
            <person name="He Y."/>
            <person name="Gan X."/>
            <person name="Zeng H."/>
            <person name="Yu D."/>
            <person name="Zhu Y."/>
            <person name="Jiang H."/>
            <person name="Qiu Q."/>
            <person name="Yang H."/>
            <person name="Zhang Y.E."/>
            <person name="Wang W."/>
            <person name="Zhu M."/>
            <person name="He S."/>
            <person name="Zhang G."/>
        </authorList>
    </citation>
    <scope>NUCLEOTIDE SEQUENCE [LARGE SCALE GENOMIC DNA]</scope>
    <source>
        <strain evidence="9">Bchr_013</strain>
    </source>
</reference>
<dbReference type="InterPro" id="IPR036047">
    <property type="entry name" value="F-box-like_dom_sf"/>
</dbReference>
<organism evidence="9 10">
    <name type="scientific">Polypterus senegalus</name>
    <name type="common">Senegal bichir</name>
    <dbReference type="NCBI Taxonomy" id="55291"/>
    <lineage>
        <taxon>Eukaryota</taxon>
        <taxon>Metazoa</taxon>
        <taxon>Chordata</taxon>
        <taxon>Craniata</taxon>
        <taxon>Vertebrata</taxon>
        <taxon>Euteleostomi</taxon>
        <taxon>Actinopterygii</taxon>
        <taxon>Polypteriformes</taxon>
        <taxon>Polypteridae</taxon>
        <taxon>Polypterus</taxon>
    </lineage>
</organism>
<feature type="non-terminal residue" evidence="9">
    <location>
        <position position="1"/>
    </location>
</feature>
<dbReference type="Pfam" id="PF12937">
    <property type="entry name" value="F-box-like"/>
    <property type="match status" value="1"/>
</dbReference>
<dbReference type="GO" id="GO:0030199">
    <property type="term" value="P:collagen fibril organization"/>
    <property type="evidence" value="ECO:0007669"/>
    <property type="project" value="TreeGrafter"/>
</dbReference>
<dbReference type="Pfam" id="PF23557">
    <property type="entry name" value="TPR_leprecan"/>
    <property type="match status" value="1"/>
</dbReference>
<feature type="non-terminal residue" evidence="9">
    <location>
        <position position="740"/>
    </location>
</feature>
<dbReference type="SUPFAM" id="SSF52047">
    <property type="entry name" value="RNI-like"/>
    <property type="match status" value="1"/>
</dbReference>
<dbReference type="FunFam" id="1.25.40.10:FF:001015">
    <property type="entry name" value="Cartilage associated protein"/>
    <property type="match status" value="1"/>
</dbReference>
<dbReference type="EMBL" id="JAATIS010002524">
    <property type="protein sequence ID" value="KAG2465310.1"/>
    <property type="molecule type" value="Genomic_DNA"/>
</dbReference>
<gene>
    <name evidence="9" type="primary">Crtap</name>
    <name evidence="9" type="ORF">GTO96_0009646</name>
</gene>
<dbReference type="GO" id="GO:0005783">
    <property type="term" value="C:endoplasmic reticulum"/>
    <property type="evidence" value="ECO:0007669"/>
    <property type="project" value="TreeGrafter"/>
</dbReference>
<evidence type="ECO:0000256" key="1">
    <source>
        <dbReference type="ARBA" id="ARBA00006487"/>
    </source>
</evidence>
<protein>
    <submittedName>
        <fullName evidence="9">CRTAP protein</fullName>
    </submittedName>
</protein>
<dbReference type="SUPFAM" id="SSF81383">
    <property type="entry name" value="F-box domain"/>
    <property type="match status" value="1"/>
</dbReference>
<evidence type="ECO:0000256" key="6">
    <source>
        <dbReference type="ARBA" id="ARBA00023180"/>
    </source>
</evidence>
<dbReference type="CDD" id="cd22115">
    <property type="entry name" value="F-box_FBXL2-like"/>
    <property type="match status" value="1"/>
</dbReference>
<dbReference type="SMART" id="SM00367">
    <property type="entry name" value="LRR_CC"/>
    <property type="match status" value="10"/>
</dbReference>
<feature type="signal peptide" evidence="7">
    <location>
        <begin position="1"/>
        <end position="22"/>
    </location>
</feature>
<proteinExistence type="inferred from homology"/>
<dbReference type="GO" id="GO:0005518">
    <property type="term" value="F:collagen binding"/>
    <property type="evidence" value="ECO:0007669"/>
    <property type="project" value="TreeGrafter"/>
</dbReference>
<dbReference type="PANTHER" id="PTHR13986:SF3">
    <property type="entry name" value="CARTILAGE-ASSOCIATED PROTEIN"/>
    <property type="match status" value="1"/>
</dbReference>
<feature type="domain" description="F-box" evidence="8">
    <location>
        <begin position="383"/>
        <end position="429"/>
    </location>
</feature>
<dbReference type="PANTHER" id="PTHR13986">
    <property type="entry name" value="PROTEIN LYSINE HYDROXYLATION COMPLEX COMPONENT"/>
    <property type="match status" value="1"/>
</dbReference>
<dbReference type="FunFam" id="3.80.10.10:FF:000042">
    <property type="entry name" value="F-box/LRR-repeat protein 20 isoform 2"/>
    <property type="match status" value="1"/>
</dbReference>
<evidence type="ECO:0000256" key="7">
    <source>
        <dbReference type="SAM" id="SignalP"/>
    </source>
</evidence>
<feature type="chain" id="PRO_5036466830" evidence="7">
    <location>
        <begin position="23"/>
        <end position="740"/>
    </location>
</feature>
<dbReference type="PROSITE" id="PS50181">
    <property type="entry name" value="FBOX"/>
    <property type="match status" value="1"/>
</dbReference>
<dbReference type="Gene3D" id="1.20.1280.50">
    <property type="match status" value="1"/>
</dbReference>
<sequence length="740" mass="84803">MKFCSLLGYVLCVLVFAAPSLGQYEKYSFRSFPRHELMPLDSAYKYALDQYTNENWKESVEYLEVSLRLYRLLKDSEAFCNLNCSIVRLDDEAKFEDFPELNFFGNVMKRAQCLKRCKQGLPAFRQTQPSRDTLDEFERREPYKFLQYAYFRSDNLAKAVSAAHTFMLKHPNDEMMQRNMAYYKSLPGAEDHMNDLETKSYEATVRAYNGENYRTSISDMELALPSFFKAYDECLAACEGSREIRDFKDFFPSIADHVIHVLRCKVKCEDELRPVVGGFVVEKFVATMYHYLQFAYYKLNDMKNAAPCVASYMLFDPDDEVMKQNMVYYQYHKEKWGLADTDFQPRAEAVRYHNQTTMQMKLLKFAQTRLDDNDEVFCTNDEAPINKKLPKELLLRIFSYLDVVTLCRCAQVSKAWNILALDGSNWQKIDLFNFQTDIEGRVVENISKRCGGFLRQLSLRGCLSVGDASMKTFAQNCKNIESLNLNGCTKITDRWAVQVDRRRPPPSLYLLLLTAAHFLHHSEGCHHLENLNISWCDQITKDGIEALVRGCPGLQALFLRGCTQLDDDALKHIQKHCPELLTINLQSCTISDEGLVSLCRGCHKLQILCVSGCSSITDASLTALGLNCPRLKILEAARCSHLTDAGFTILARSLSHCELITDDGIRHLSNSTCGHERLQVVELDNCPLITDVTLEHLKNCHNLERIELYDCQQVTRAGIKRIRVRVCWAACSLWGALGPL</sequence>
<dbReference type="Gene3D" id="3.80.10.10">
    <property type="entry name" value="Ribonuclease Inhibitor"/>
    <property type="match status" value="3"/>
</dbReference>
<keyword evidence="2" id="KW-0433">Leucine-rich repeat</keyword>
<dbReference type="InterPro" id="IPR052284">
    <property type="entry name" value="Collagen_mod_leprecan"/>
</dbReference>
<name>A0A8X7XDB1_POLSE</name>
<dbReference type="SMART" id="SM00256">
    <property type="entry name" value="FBOX"/>
    <property type="match status" value="1"/>
</dbReference>
<dbReference type="InterPro" id="IPR056585">
    <property type="entry name" value="Leprecan_dom"/>
</dbReference>
<evidence type="ECO:0000256" key="3">
    <source>
        <dbReference type="ARBA" id="ARBA00022729"/>
    </source>
</evidence>
<comment type="similarity">
    <text evidence="1">Belongs to the leprecan family.</text>
</comment>